<proteinExistence type="predicted"/>
<reference evidence="2" key="1">
    <citation type="journal article" date="2020" name="Fungal Divers.">
        <title>Resolving the Mortierellaceae phylogeny through synthesis of multi-gene phylogenetics and phylogenomics.</title>
        <authorList>
            <person name="Vandepol N."/>
            <person name="Liber J."/>
            <person name="Desiro A."/>
            <person name="Na H."/>
            <person name="Kennedy M."/>
            <person name="Barry K."/>
            <person name="Grigoriev I.V."/>
            <person name="Miller A.N."/>
            <person name="O'Donnell K."/>
            <person name="Stajich J.E."/>
            <person name="Bonito G."/>
        </authorList>
    </citation>
    <scope>NUCLEOTIDE SEQUENCE</scope>
    <source>
        <strain evidence="2">NVP60</strain>
    </source>
</reference>
<feature type="region of interest" description="Disordered" evidence="1">
    <location>
        <begin position="191"/>
        <end position="254"/>
    </location>
</feature>
<feature type="compositionally biased region" description="Polar residues" evidence="1">
    <location>
        <begin position="24"/>
        <end position="39"/>
    </location>
</feature>
<evidence type="ECO:0000256" key="1">
    <source>
        <dbReference type="SAM" id="MobiDB-lite"/>
    </source>
</evidence>
<organism evidence="2 3">
    <name type="scientific">Linnemannia gamsii</name>
    <dbReference type="NCBI Taxonomy" id="64522"/>
    <lineage>
        <taxon>Eukaryota</taxon>
        <taxon>Fungi</taxon>
        <taxon>Fungi incertae sedis</taxon>
        <taxon>Mucoromycota</taxon>
        <taxon>Mortierellomycotina</taxon>
        <taxon>Mortierellomycetes</taxon>
        <taxon>Mortierellales</taxon>
        <taxon>Mortierellaceae</taxon>
        <taxon>Linnemannia</taxon>
    </lineage>
</organism>
<dbReference type="EMBL" id="JAAAIN010000243">
    <property type="protein sequence ID" value="KAG0317453.1"/>
    <property type="molecule type" value="Genomic_DNA"/>
</dbReference>
<dbReference type="Proteomes" id="UP000823405">
    <property type="component" value="Unassembled WGS sequence"/>
</dbReference>
<sequence length="254" mass="28348">MSATSTNKGTPTAAGATATHSDDSFYTQEQQQKQVQNAFLASNEARHILDLPSLMGQEPDKISQVLAMPIPLQPKPRSSRPASLSSTGGDDEFSSSTHKNKDQVDNDNTPGSVLISKLNAKAETTAEAMTKRYAAKNLNMTETEAHRMVQVMAAEIVALHEERAVMTKKMEQAKQDMLEAARLLRMKAVESEAPEELQDMSAEGRRRRSHASGGARLSVHDESRMRAEGRKEDESSEEERQRSMYDRDEWRERE</sequence>
<name>A0A9P6RCK9_9FUNG</name>
<protein>
    <submittedName>
        <fullName evidence="2">Uncharacterized protein</fullName>
    </submittedName>
</protein>
<evidence type="ECO:0000313" key="3">
    <source>
        <dbReference type="Proteomes" id="UP000823405"/>
    </source>
</evidence>
<gene>
    <name evidence="2" type="ORF">BGZ97_005379</name>
</gene>
<accession>A0A9P6RCK9</accession>
<feature type="region of interest" description="Disordered" evidence="1">
    <location>
        <begin position="60"/>
        <end position="113"/>
    </location>
</feature>
<evidence type="ECO:0000313" key="2">
    <source>
        <dbReference type="EMBL" id="KAG0317453.1"/>
    </source>
</evidence>
<dbReference type="AlphaFoldDB" id="A0A9P6RCK9"/>
<feature type="region of interest" description="Disordered" evidence="1">
    <location>
        <begin position="1"/>
        <end position="39"/>
    </location>
</feature>
<keyword evidence="3" id="KW-1185">Reference proteome</keyword>
<dbReference type="OrthoDB" id="2426976at2759"/>
<comment type="caution">
    <text evidence="2">The sequence shown here is derived from an EMBL/GenBank/DDBJ whole genome shotgun (WGS) entry which is preliminary data.</text>
</comment>
<feature type="compositionally biased region" description="Basic and acidic residues" evidence="1">
    <location>
        <begin position="218"/>
        <end position="254"/>
    </location>
</feature>
<feature type="compositionally biased region" description="Low complexity" evidence="1">
    <location>
        <begin position="9"/>
        <end position="19"/>
    </location>
</feature>